<dbReference type="EMBL" id="CALTRL010005770">
    <property type="protein sequence ID" value="CAH7686077.1"/>
    <property type="molecule type" value="Genomic_DNA"/>
</dbReference>
<dbReference type="PROSITE" id="PS00497">
    <property type="entry name" value="TYROSINASE_1"/>
    <property type="match status" value="1"/>
</dbReference>
<feature type="compositionally biased region" description="Pro residues" evidence="3">
    <location>
        <begin position="82"/>
        <end position="92"/>
    </location>
</feature>
<dbReference type="InterPro" id="IPR008922">
    <property type="entry name" value="Di-copper_centre_dom_sf"/>
</dbReference>
<proteinExistence type="predicted"/>
<keyword evidence="1" id="KW-0479">Metal-binding</keyword>
<dbReference type="Pfam" id="PF00264">
    <property type="entry name" value="Tyrosinase"/>
    <property type="match status" value="1"/>
</dbReference>
<dbReference type="GO" id="GO:0016491">
    <property type="term" value="F:oxidoreductase activity"/>
    <property type="evidence" value="ECO:0007669"/>
    <property type="project" value="InterPro"/>
</dbReference>
<evidence type="ECO:0000256" key="2">
    <source>
        <dbReference type="ARBA" id="ARBA00023008"/>
    </source>
</evidence>
<feature type="domain" description="Tyrosinase copper-binding" evidence="4">
    <location>
        <begin position="160"/>
        <end position="177"/>
    </location>
</feature>
<evidence type="ECO:0000256" key="3">
    <source>
        <dbReference type="SAM" id="MobiDB-lite"/>
    </source>
</evidence>
<protein>
    <recommendedName>
        <fullName evidence="4">Tyrosinase copper-binding domain-containing protein</fullName>
    </recommendedName>
</protein>
<dbReference type="InterPro" id="IPR002227">
    <property type="entry name" value="Tyrosinase_Cu-bd"/>
</dbReference>
<keyword evidence="2" id="KW-0186">Copper</keyword>
<accession>A0AAV0BJD1</accession>
<dbReference type="SUPFAM" id="SSF48056">
    <property type="entry name" value="Di-copper centre-containing domain"/>
    <property type="match status" value="1"/>
</dbReference>
<evidence type="ECO:0000259" key="4">
    <source>
        <dbReference type="PROSITE" id="PS00497"/>
    </source>
</evidence>
<name>A0AAV0BJD1_PHAPC</name>
<evidence type="ECO:0000313" key="6">
    <source>
        <dbReference type="Proteomes" id="UP001153365"/>
    </source>
</evidence>
<dbReference type="InterPro" id="IPR050316">
    <property type="entry name" value="Tyrosinase/Hemocyanin"/>
</dbReference>
<evidence type="ECO:0000256" key="1">
    <source>
        <dbReference type="ARBA" id="ARBA00022723"/>
    </source>
</evidence>
<feature type="region of interest" description="Disordered" evidence="3">
    <location>
        <begin position="1"/>
        <end position="104"/>
    </location>
</feature>
<comment type="caution">
    <text evidence="5">The sequence shown here is derived from an EMBL/GenBank/DDBJ whole genome shotgun (WGS) entry which is preliminary data.</text>
</comment>
<feature type="compositionally biased region" description="Polar residues" evidence="3">
    <location>
        <begin position="64"/>
        <end position="81"/>
    </location>
</feature>
<feature type="compositionally biased region" description="Basic residues" evidence="3">
    <location>
        <begin position="24"/>
        <end position="33"/>
    </location>
</feature>
<dbReference type="PRINTS" id="PR00092">
    <property type="entry name" value="TYROSINASE"/>
</dbReference>
<evidence type="ECO:0000313" key="5">
    <source>
        <dbReference type="EMBL" id="CAH7686077.1"/>
    </source>
</evidence>
<organism evidence="5 6">
    <name type="scientific">Phakopsora pachyrhizi</name>
    <name type="common">Asian soybean rust disease fungus</name>
    <dbReference type="NCBI Taxonomy" id="170000"/>
    <lineage>
        <taxon>Eukaryota</taxon>
        <taxon>Fungi</taxon>
        <taxon>Dikarya</taxon>
        <taxon>Basidiomycota</taxon>
        <taxon>Pucciniomycotina</taxon>
        <taxon>Pucciniomycetes</taxon>
        <taxon>Pucciniales</taxon>
        <taxon>Phakopsoraceae</taxon>
        <taxon>Phakopsora</taxon>
    </lineage>
</organism>
<dbReference type="PANTHER" id="PTHR11474:SF126">
    <property type="entry name" value="TYROSINASE-LIKE PROTEIN TYR-1-RELATED"/>
    <property type="match status" value="1"/>
</dbReference>
<dbReference type="PANTHER" id="PTHR11474">
    <property type="entry name" value="TYROSINASE FAMILY MEMBER"/>
    <property type="match status" value="1"/>
</dbReference>
<feature type="compositionally biased region" description="Low complexity" evidence="3">
    <location>
        <begin position="1"/>
        <end position="17"/>
    </location>
</feature>
<gene>
    <name evidence="5" type="ORF">PPACK8108_LOCUS20680</name>
</gene>
<dbReference type="Proteomes" id="UP001153365">
    <property type="component" value="Unassembled WGS sequence"/>
</dbReference>
<dbReference type="GO" id="GO:0046872">
    <property type="term" value="F:metal ion binding"/>
    <property type="evidence" value="ECO:0007669"/>
    <property type="project" value="UniProtKB-KW"/>
</dbReference>
<keyword evidence="6" id="KW-1185">Reference proteome</keyword>
<dbReference type="Gene3D" id="1.10.1280.10">
    <property type="entry name" value="Di-copper center containing domain from catechol oxidase"/>
    <property type="match status" value="1"/>
</dbReference>
<sequence>MSNFPQFFSPNPFNGNGIRSLPREHHHFPKKPKNSPLPTPPSIPDSAPESPEETQPETGPPANPNTTPDIPKETPTQTVPKSPSPVPIPNTPLPRNENQSTCPKIVVRKEWRSMDRESQKSYISAVKCLTRKPSILNTGRNLRHYDDFVSVHDRSRTRVHWVGKFLPWHRNFLHLYEKALNSCGYNGGIPRWDWSLDAENMTASPVWSPDPEAGFGGNGVNFAENVDGLGGGTVQDGAFARFQLLYPNRHFLQRGFNSPQEFNQGGTIYGSQYFDQNAVEVVKSSTDFLNFHVALEGTFPLSPGPDQPGPHGTIHATIGGDMSPTSFAANDIQRLLAHFILFRRIFYLHHSNVDCIWAQWQKEDPSRLKDFAGNLVQGSSSNDAKITDTMNFLGLGADITVEQAMDSSAAPYCYVCELLNVRHSLKKTIID</sequence>
<dbReference type="AlphaFoldDB" id="A0AAV0BJD1"/>
<reference evidence="5" key="1">
    <citation type="submission" date="2022-06" db="EMBL/GenBank/DDBJ databases">
        <authorList>
            <consortium name="SYNGENTA / RWTH Aachen University"/>
        </authorList>
    </citation>
    <scope>NUCLEOTIDE SEQUENCE</scope>
</reference>